<organism evidence="7 8">
    <name type="scientific">Nibrella viscosa</name>
    <dbReference type="NCBI Taxonomy" id="1084524"/>
    <lineage>
        <taxon>Bacteria</taxon>
        <taxon>Pseudomonadati</taxon>
        <taxon>Bacteroidota</taxon>
        <taxon>Cytophagia</taxon>
        <taxon>Cytophagales</taxon>
        <taxon>Spirosomataceae</taxon>
        <taxon>Nibrella</taxon>
    </lineage>
</organism>
<dbReference type="Proteomes" id="UP001500936">
    <property type="component" value="Unassembled WGS sequence"/>
</dbReference>
<evidence type="ECO:0000256" key="4">
    <source>
        <dbReference type="ARBA" id="ARBA00023136"/>
    </source>
</evidence>
<reference evidence="8" key="1">
    <citation type="journal article" date="2019" name="Int. J. Syst. Evol. Microbiol.">
        <title>The Global Catalogue of Microorganisms (GCM) 10K type strain sequencing project: providing services to taxonomists for standard genome sequencing and annotation.</title>
        <authorList>
            <consortium name="The Broad Institute Genomics Platform"/>
            <consortium name="The Broad Institute Genome Sequencing Center for Infectious Disease"/>
            <person name="Wu L."/>
            <person name="Ma J."/>
        </authorList>
    </citation>
    <scope>NUCLEOTIDE SEQUENCE [LARGE SCALE GENOMIC DNA]</scope>
    <source>
        <strain evidence="8">JCM 17925</strain>
    </source>
</reference>
<dbReference type="InterPro" id="IPR007016">
    <property type="entry name" value="O-antigen_ligase-rel_domated"/>
</dbReference>
<feature type="transmembrane region" description="Helical" evidence="5">
    <location>
        <begin position="12"/>
        <end position="32"/>
    </location>
</feature>
<comment type="caution">
    <text evidence="7">The sequence shown here is derived from an EMBL/GenBank/DDBJ whole genome shotgun (WGS) entry which is preliminary data.</text>
</comment>
<comment type="subcellular location">
    <subcellularLocation>
        <location evidence="1">Membrane</location>
        <topology evidence="1">Multi-pass membrane protein</topology>
    </subcellularLocation>
</comment>
<feature type="transmembrane region" description="Helical" evidence="5">
    <location>
        <begin position="118"/>
        <end position="134"/>
    </location>
</feature>
<sequence length="488" mass="54874">MANSLISEVRQGRFWITGSVGIAGALLAGFLIATAGYVGSAVVVMLPLALLVLIGILLEPRFGMLVYLQYSFLINVLGRFAQIDFPFGVIVDGILVLTALSVVLNGKRMEWHRLNHPTFYLLSIWFMYTLLQLFNPEAPNKQAWLIHARPFSLHWFFVGFIMLVTPIQRSDMVILLRTWLIWSLLAALWAFKQQYIGLTPGEQLWLDTFGAKTHLLFGHLRSFSFYSDASQFGAEMAGVSLICLILLLERKQWISRLGYLVLILIYFWGYAVSGTRSALFILLAGYPFYLLLKRDFTKILAGGGAAAVLLGILLYTNIGNDNYQIFRIRTALRPLEDASFLVRLENQQKLANYLQHLPFGAGIGTSGDAGARFSPDHFAAQIPPDSWFVELWIETGIVGLTLYILMLLAIIGIGTYKIWHLNDPWLRTMMYLFIAEFTGVAVMGYSNPVIGQFPTSSIVFISSILFTSCDRWDTPVRKPNAEQVPASW</sequence>
<dbReference type="PANTHER" id="PTHR37422">
    <property type="entry name" value="TEICHURONIC ACID BIOSYNTHESIS PROTEIN TUAE"/>
    <property type="match status" value="1"/>
</dbReference>
<feature type="transmembrane region" description="Helical" evidence="5">
    <location>
        <begin position="428"/>
        <end position="445"/>
    </location>
</feature>
<feature type="transmembrane region" description="Helical" evidence="5">
    <location>
        <begin position="229"/>
        <end position="248"/>
    </location>
</feature>
<evidence type="ECO:0000313" key="8">
    <source>
        <dbReference type="Proteomes" id="UP001500936"/>
    </source>
</evidence>
<dbReference type="InterPro" id="IPR051533">
    <property type="entry name" value="WaaL-like"/>
</dbReference>
<gene>
    <name evidence="7" type="ORF">GCM10023187_33390</name>
</gene>
<feature type="transmembrane region" description="Helical" evidence="5">
    <location>
        <begin position="299"/>
        <end position="318"/>
    </location>
</feature>
<protein>
    <submittedName>
        <fullName evidence="7">O-antigen ligase family protein</fullName>
    </submittedName>
</protein>
<evidence type="ECO:0000256" key="3">
    <source>
        <dbReference type="ARBA" id="ARBA00022989"/>
    </source>
</evidence>
<keyword evidence="4 5" id="KW-0472">Membrane</keyword>
<dbReference type="Pfam" id="PF04932">
    <property type="entry name" value="Wzy_C"/>
    <property type="match status" value="1"/>
</dbReference>
<accession>A0ABP8KMV9</accession>
<keyword evidence="8" id="KW-1185">Reference proteome</keyword>
<evidence type="ECO:0000259" key="6">
    <source>
        <dbReference type="Pfam" id="PF04932"/>
    </source>
</evidence>
<keyword evidence="7" id="KW-0436">Ligase</keyword>
<feature type="transmembrane region" description="Helical" evidence="5">
    <location>
        <begin position="253"/>
        <end position="271"/>
    </location>
</feature>
<feature type="transmembrane region" description="Helical" evidence="5">
    <location>
        <begin position="174"/>
        <end position="191"/>
    </location>
</feature>
<name>A0ABP8KMV9_9BACT</name>
<feature type="transmembrane region" description="Helical" evidence="5">
    <location>
        <begin position="391"/>
        <end position="416"/>
    </location>
</feature>
<feature type="transmembrane region" description="Helical" evidence="5">
    <location>
        <begin position="146"/>
        <end position="167"/>
    </location>
</feature>
<feature type="domain" description="O-antigen ligase-related" evidence="6">
    <location>
        <begin position="262"/>
        <end position="404"/>
    </location>
</feature>
<dbReference type="GO" id="GO:0016874">
    <property type="term" value="F:ligase activity"/>
    <property type="evidence" value="ECO:0007669"/>
    <property type="project" value="UniProtKB-KW"/>
</dbReference>
<keyword evidence="2 5" id="KW-0812">Transmembrane</keyword>
<evidence type="ECO:0000313" key="7">
    <source>
        <dbReference type="EMBL" id="GAA4409717.1"/>
    </source>
</evidence>
<dbReference type="RefSeq" id="WP_345268988.1">
    <property type="nucleotide sequence ID" value="NZ_BAABHB010000006.1"/>
</dbReference>
<dbReference type="EMBL" id="BAABHB010000006">
    <property type="protein sequence ID" value="GAA4409717.1"/>
    <property type="molecule type" value="Genomic_DNA"/>
</dbReference>
<feature type="transmembrane region" description="Helical" evidence="5">
    <location>
        <begin position="87"/>
        <end position="106"/>
    </location>
</feature>
<dbReference type="PANTHER" id="PTHR37422:SF13">
    <property type="entry name" value="LIPOPOLYSACCHARIDE BIOSYNTHESIS PROTEIN PA4999-RELATED"/>
    <property type="match status" value="1"/>
</dbReference>
<proteinExistence type="predicted"/>
<keyword evidence="3 5" id="KW-1133">Transmembrane helix</keyword>
<evidence type="ECO:0000256" key="1">
    <source>
        <dbReference type="ARBA" id="ARBA00004141"/>
    </source>
</evidence>
<evidence type="ECO:0000256" key="5">
    <source>
        <dbReference type="SAM" id="Phobius"/>
    </source>
</evidence>
<feature type="transmembrane region" description="Helical" evidence="5">
    <location>
        <begin position="38"/>
        <end position="58"/>
    </location>
</feature>
<evidence type="ECO:0000256" key="2">
    <source>
        <dbReference type="ARBA" id="ARBA00022692"/>
    </source>
</evidence>